<dbReference type="GO" id="GO:0003729">
    <property type="term" value="F:mRNA binding"/>
    <property type="evidence" value="ECO:0007669"/>
    <property type="project" value="TreeGrafter"/>
</dbReference>
<dbReference type="NCBIfam" id="TIGR00855">
    <property type="entry name" value="L12"/>
    <property type="match status" value="1"/>
</dbReference>
<keyword evidence="3" id="KW-0687">Ribonucleoprotein</keyword>
<dbReference type="EMBL" id="HBIO01003722">
    <property type="protein sequence ID" value="CAE0457722.1"/>
    <property type="molecule type" value="Transcribed_RNA"/>
</dbReference>
<evidence type="ECO:0000256" key="3">
    <source>
        <dbReference type="ARBA" id="ARBA00023274"/>
    </source>
</evidence>
<feature type="domain" description="Large ribosomal subunit protein bL12 C-terminal" evidence="5">
    <location>
        <begin position="174"/>
        <end position="240"/>
    </location>
</feature>
<dbReference type="GO" id="GO:1990904">
    <property type="term" value="C:ribonucleoprotein complex"/>
    <property type="evidence" value="ECO:0007669"/>
    <property type="project" value="UniProtKB-KW"/>
</dbReference>
<feature type="region of interest" description="Disordered" evidence="4">
    <location>
        <begin position="51"/>
        <end position="80"/>
    </location>
</feature>
<dbReference type="GO" id="GO:0006412">
    <property type="term" value="P:translation"/>
    <property type="evidence" value="ECO:0007669"/>
    <property type="project" value="InterPro"/>
</dbReference>
<accession>A0A7S3PWR8</accession>
<reference evidence="6" key="1">
    <citation type="submission" date="2021-01" db="EMBL/GenBank/DDBJ databases">
        <authorList>
            <person name="Corre E."/>
            <person name="Pelletier E."/>
            <person name="Niang G."/>
            <person name="Scheremetjew M."/>
            <person name="Finn R."/>
            <person name="Kale V."/>
            <person name="Holt S."/>
            <person name="Cochrane G."/>
            <person name="Meng A."/>
            <person name="Brown T."/>
            <person name="Cohen L."/>
        </authorList>
    </citation>
    <scope>NUCLEOTIDE SEQUENCE</scope>
    <source>
        <strain evidence="6">MM31A-1</strain>
    </source>
</reference>
<evidence type="ECO:0000256" key="4">
    <source>
        <dbReference type="SAM" id="MobiDB-lite"/>
    </source>
</evidence>
<dbReference type="Gene3D" id="1.20.5.710">
    <property type="entry name" value="Single helix bin"/>
    <property type="match status" value="1"/>
</dbReference>
<dbReference type="AlphaFoldDB" id="A0A7S3PWR8"/>
<dbReference type="Gene3D" id="3.30.1390.10">
    <property type="match status" value="1"/>
</dbReference>
<dbReference type="SUPFAM" id="SSF48300">
    <property type="entry name" value="Ribosomal protein L7/12, oligomerisation (N-terminal) domain"/>
    <property type="match status" value="1"/>
</dbReference>
<name>A0A7S3PWR8_9STRA</name>
<dbReference type="CDD" id="cd00387">
    <property type="entry name" value="Ribosomal_L7_L12"/>
    <property type="match status" value="1"/>
</dbReference>
<keyword evidence="2" id="KW-0689">Ribosomal protein</keyword>
<evidence type="ECO:0000313" key="6">
    <source>
        <dbReference type="EMBL" id="CAE0457722.1"/>
    </source>
</evidence>
<dbReference type="PANTHER" id="PTHR45987:SF4">
    <property type="entry name" value="LARGE RIBOSOMAL SUBUNIT PROTEIN BL12M"/>
    <property type="match status" value="1"/>
</dbReference>
<dbReference type="Pfam" id="PF00542">
    <property type="entry name" value="Ribosomal_L12"/>
    <property type="match status" value="1"/>
</dbReference>
<dbReference type="SUPFAM" id="SSF54736">
    <property type="entry name" value="ClpS-like"/>
    <property type="match status" value="1"/>
</dbReference>
<gene>
    <name evidence="6" type="ORF">CDEB00056_LOCUS2563</name>
</gene>
<dbReference type="PANTHER" id="PTHR45987">
    <property type="entry name" value="39S RIBOSOMAL PROTEIN L12"/>
    <property type="match status" value="1"/>
</dbReference>
<dbReference type="InterPro" id="IPR036235">
    <property type="entry name" value="Ribosomal_bL12_oligo_N_sf"/>
</dbReference>
<dbReference type="InterPro" id="IPR014719">
    <property type="entry name" value="Ribosomal_bL12_C/ClpS-like"/>
</dbReference>
<comment type="similarity">
    <text evidence="1">Belongs to the bacterial ribosomal protein bL12 family.</text>
</comment>
<dbReference type="GO" id="GO:0005840">
    <property type="term" value="C:ribosome"/>
    <property type="evidence" value="ECO:0007669"/>
    <property type="project" value="UniProtKB-KW"/>
</dbReference>
<dbReference type="HAMAP" id="MF_00368">
    <property type="entry name" value="Ribosomal_bL12"/>
    <property type="match status" value="1"/>
</dbReference>
<evidence type="ECO:0000259" key="5">
    <source>
        <dbReference type="Pfam" id="PF00542"/>
    </source>
</evidence>
<evidence type="ECO:0000256" key="2">
    <source>
        <dbReference type="ARBA" id="ARBA00022980"/>
    </source>
</evidence>
<protein>
    <recommendedName>
        <fullName evidence="5">Large ribosomal subunit protein bL12 C-terminal domain-containing protein</fullName>
    </recommendedName>
</protein>
<dbReference type="InterPro" id="IPR013823">
    <property type="entry name" value="Ribosomal_bL12_C"/>
</dbReference>
<dbReference type="InterPro" id="IPR000206">
    <property type="entry name" value="Ribosomal_bL12"/>
</dbReference>
<sequence length="241" mass="26671">MAQRIILKRIISVQSRRTLYTCQPLSSTSNHINNIQSYPDQAQRRFKSFRSTQPLFSDESKKAEEASDNPNWENPLHHNDPKAKKIMLDDFGSDETPGIVPLPPLDDGSGNTIASPLLHELADEIVTMNMLEVKELVDRIGDHFDLEDGDDFEFSGGAGEGAAEEEVKEEKTAFDLKLTGFDAKSKIKVIKEVRAMSGLGLKEAKEMVEGAPKTIKSDIKMEEAEELKAKLEAVGATVEIA</sequence>
<dbReference type="FunFam" id="3.30.1390.10:FF:000001">
    <property type="entry name" value="50S ribosomal protein L7/L12"/>
    <property type="match status" value="1"/>
</dbReference>
<dbReference type="GO" id="GO:0003735">
    <property type="term" value="F:structural constituent of ribosome"/>
    <property type="evidence" value="ECO:0007669"/>
    <property type="project" value="InterPro"/>
</dbReference>
<evidence type="ECO:0000256" key="1">
    <source>
        <dbReference type="ARBA" id="ARBA00007197"/>
    </source>
</evidence>
<proteinExistence type="inferred from homology"/>
<organism evidence="6">
    <name type="scientific">Chaetoceros debilis</name>
    <dbReference type="NCBI Taxonomy" id="122233"/>
    <lineage>
        <taxon>Eukaryota</taxon>
        <taxon>Sar</taxon>
        <taxon>Stramenopiles</taxon>
        <taxon>Ochrophyta</taxon>
        <taxon>Bacillariophyta</taxon>
        <taxon>Coscinodiscophyceae</taxon>
        <taxon>Chaetocerotophycidae</taxon>
        <taxon>Chaetocerotales</taxon>
        <taxon>Chaetocerotaceae</taxon>
        <taxon>Chaetoceros</taxon>
    </lineage>
</organism>